<dbReference type="InterPro" id="IPR036678">
    <property type="entry name" value="MutS_con_dom_sf"/>
</dbReference>
<dbReference type="InterPro" id="IPR036187">
    <property type="entry name" value="DNA_mismatch_repair_MutS_sf"/>
</dbReference>
<reference evidence="3" key="1">
    <citation type="submission" date="2021-01" db="EMBL/GenBank/DDBJ databases">
        <authorList>
            <person name="Corre E."/>
            <person name="Pelletier E."/>
            <person name="Niang G."/>
            <person name="Scheremetjew M."/>
            <person name="Finn R."/>
            <person name="Kale V."/>
            <person name="Holt S."/>
            <person name="Cochrane G."/>
            <person name="Meng A."/>
            <person name="Brown T."/>
            <person name="Cohen L."/>
        </authorList>
    </citation>
    <scope>NUCLEOTIDE SEQUENCE</scope>
    <source>
        <strain evidence="3">CCMP1756</strain>
    </source>
</reference>
<dbReference type="EMBL" id="HBIW01008517">
    <property type="protein sequence ID" value="CAE0691789.1"/>
    <property type="molecule type" value="Transcribed_RNA"/>
</dbReference>
<dbReference type="PANTHER" id="PTHR11361">
    <property type="entry name" value="DNA MISMATCH REPAIR PROTEIN MUTS FAMILY MEMBER"/>
    <property type="match status" value="1"/>
</dbReference>
<feature type="domain" description="DNA mismatch repair protein MutS core" evidence="2">
    <location>
        <begin position="264"/>
        <end position="403"/>
    </location>
</feature>
<dbReference type="SUPFAM" id="SSF48334">
    <property type="entry name" value="DNA repair protein MutS, domain III"/>
    <property type="match status" value="1"/>
</dbReference>
<dbReference type="InterPro" id="IPR007696">
    <property type="entry name" value="DNA_mismatch_repair_MutS_core"/>
</dbReference>
<dbReference type="GO" id="GO:0140664">
    <property type="term" value="F:ATP-dependent DNA damage sensor activity"/>
    <property type="evidence" value="ECO:0007669"/>
    <property type="project" value="InterPro"/>
</dbReference>
<dbReference type="GO" id="GO:0006298">
    <property type="term" value="P:mismatch repair"/>
    <property type="evidence" value="ECO:0007669"/>
    <property type="project" value="InterPro"/>
</dbReference>
<name>A0A7S3ZRR1_9STRA</name>
<protein>
    <recommendedName>
        <fullName evidence="2">DNA mismatch repair protein MutS core domain-containing protein</fullName>
    </recommendedName>
</protein>
<dbReference type="PANTHER" id="PTHR11361:SF34">
    <property type="entry name" value="DNA MISMATCH REPAIR PROTEIN MSH1, MITOCHONDRIAL"/>
    <property type="match status" value="1"/>
</dbReference>
<sequence>MQTLTLRRLGGDPPWYEVPAAAARAVADDVFQSDRLLRDDGTLRLSPANLFTAAEKVIARGATVVIAGGDEAERRCTPGDASALADEFRAAGRTAAADAWEAKHGDGAFAAIWVAKPQSATPRTGLAVCRVRARSLRVCEFEDDVSLARLEAALAGEGCREVLVVSTDDGAAAADVAKRCGASITKVPPASYGGPPQEIQRSLAERCGGDAAEEAARSVPPVALKACAAVLERLAATDPATGPRVLDFDLSLDDPTTCLRLDAATLRALALVDDDSVLALLRGHAATAAGRKRLEAWLRRPLADVPTLKARQAAVAALVDDETARQGTRRALKHRSCADADRLAAAFARESIPLRDLVATHALRERLVSCAAALQGDGLRDVKQAVGRAAKSLEKLALLVEEVVDVEALPRVSCVPSSGPRRDKTPSTTQAAQGAHDPLRRARASLVPPRRRRGRVARGRRRRRSDPVPLAKEAREARQDDAEAEARGRRPAGSCFKSDEGRRRGGAEGLARHFASDAARRRGAVHDEGRREARLGPAPGVECL</sequence>
<feature type="compositionally biased region" description="Basic and acidic residues" evidence="1">
    <location>
        <begin position="472"/>
        <end position="488"/>
    </location>
</feature>
<proteinExistence type="predicted"/>
<dbReference type="GO" id="GO:0005524">
    <property type="term" value="F:ATP binding"/>
    <property type="evidence" value="ECO:0007669"/>
    <property type="project" value="InterPro"/>
</dbReference>
<dbReference type="AlphaFoldDB" id="A0A7S3ZRR1"/>
<evidence type="ECO:0000259" key="2">
    <source>
        <dbReference type="Pfam" id="PF05192"/>
    </source>
</evidence>
<dbReference type="GO" id="GO:0030983">
    <property type="term" value="F:mismatched DNA binding"/>
    <property type="evidence" value="ECO:0007669"/>
    <property type="project" value="InterPro"/>
</dbReference>
<accession>A0A7S3ZRR1</accession>
<feature type="region of interest" description="Disordered" evidence="1">
    <location>
        <begin position="413"/>
        <end position="544"/>
    </location>
</feature>
<feature type="compositionally biased region" description="Basic residues" evidence="1">
    <location>
        <begin position="449"/>
        <end position="464"/>
    </location>
</feature>
<dbReference type="Gene3D" id="1.10.1420.10">
    <property type="match status" value="1"/>
</dbReference>
<dbReference type="Pfam" id="PF05192">
    <property type="entry name" value="MutS_III"/>
    <property type="match status" value="1"/>
</dbReference>
<dbReference type="Gene3D" id="3.30.420.110">
    <property type="entry name" value="MutS, connector domain"/>
    <property type="match status" value="1"/>
</dbReference>
<feature type="compositionally biased region" description="Basic and acidic residues" evidence="1">
    <location>
        <begin position="497"/>
        <end position="534"/>
    </location>
</feature>
<evidence type="ECO:0000313" key="3">
    <source>
        <dbReference type="EMBL" id="CAE0691789.1"/>
    </source>
</evidence>
<organism evidence="3">
    <name type="scientific">Pelagomonas calceolata</name>
    <dbReference type="NCBI Taxonomy" id="35677"/>
    <lineage>
        <taxon>Eukaryota</taxon>
        <taxon>Sar</taxon>
        <taxon>Stramenopiles</taxon>
        <taxon>Ochrophyta</taxon>
        <taxon>Pelagophyceae</taxon>
        <taxon>Pelagomonadales</taxon>
        <taxon>Pelagomonadaceae</taxon>
        <taxon>Pelagomonas</taxon>
    </lineage>
</organism>
<evidence type="ECO:0000256" key="1">
    <source>
        <dbReference type="SAM" id="MobiDB-lite"/>
    </source>
</evidence>
<dbReference type="InterPro" id="IPR045076">
    <property type="entry name" value="MutS"/>
</dbReference>
<gene>
    <name evidence="3" type="ORF">PCAL00307_LOCUS7225</name>
</gene>